<comment type="similarity">
    <text evidence="3">Belongs to the HAD-like hydrolase superfamily. SerB family.</text>
</comment>
<dbReference type="SFLD" id="SFLDS00003">
    <property type="entry name" value="Haloacid_Dehalogenase"/>
    <property type="match status" value="1"/>
</dbReference>
<dbReference type="Proteomes" id="UP000773614">
    <property type="component" value="Unassembled WGS sequence"/>
</dbReference>
<dbReference type="InterPro" id="IPR050582">
    <property type="entry name" value="HAD-like_SerB"/>
</dbReference>
<evidence type="ECO:0000256" key="14">
    <source>
        <dbReference type="PIRSR" id="PIRSR604469-1"/>
    </source>
</evidence>
<keyword evidence="8 15" id="KW-0378">Hydrolase</keyword>
<feature type="active site" description="Nucleophile" evidence="14">
    <location>
        <position position="139"/>
    </location>
</feature>
<evidence type="ECO:0000313" key="16">
    <source>
        <dbReference type="Proteomes" id="UP000773614"/>
    </source>
</evidence>
<dbReference type="Pfam" id="PF12710">
    <property type="entry name" value="HAD"/>
    <property type="match status" value="1"/>
</dbReference>
<dbReference type="InterPro" id="IPR004469">
    <property type="entry name" value="PSP"/>
</dbReference>
<dbReference type="PANTHER" id="PTHR43344">
    <property type="entry name" value="PHOSPHOSERINE PHOSPHATASE"/>
    <property type="match status" value="1"/>
</dbReference>
<evidence type="ECO:0000256" key="1">
    <source>
        <dbReference type="ARBA" id="ARBA00001946"/>
    </source>
</evidence>
<comment type="cofactor">
    <cofactor evidence="1">
        <name>Mg(2+)</name>
        <dbReference type="ChEBI" id="CHEBI:18420"/>
    </cofactor>
</comment>
<dbReference type="InterPro" id="IPR023214">
    <property type="entry name" value="HAD_sf"/>
</dbReference>
<dbReference type="Gene3D" id="3.40.50.1000">
    <property type="entry name" value="HAD superfamily/HAD-like"/>
    <property type="match status" value="1"/>
</dbReference>
<evidence type="ECO:0000256" key="12">
    <source>
        <dbReference type="ARBA" id="ARBA00048138"/>
    </source>
</evidence>
<dbReference type="OrthoDB" id="9792539at2"/>
<gene>
    <name evidence="15" type="primary">serB</name>
    <name evidence="15" type="ORF">E4O86_19170</name>
</gene>
<evidence type="ECO:0000256" key="3">
    <source>
        <dbReference type="ARBA" id="ARBA00009184"/>
    </source>
</evidence>
<comment type="caution">
    <text evidence="15">The sequence shown here is derived from an EMBL/GenBank/DDBJ whole genome shotgun (WGS) entry which is preliminary data.</text>
</comment>
<evidence type="ECO:0000256" key="10">
    <source>
        <dbReference type="ARBA" id="ARBA00023299"/>
    </source>
</evidence>
<proteinExistence type="inferred from homology"/>
<keyword evidence="6" id="KW-0028">Amino-acid biosynthesis</keyword>
<comment type="pathway">
    <text evidence="2">Amino-acid biosynthesis; L-serine biosynthesis; L-serine from 3-phospho-D-glycerate: step 3/3.</text>
</comment>
<dbReference type="SUPFAM" id="SSF56784">
    <property type="entry name" value="HAD-like"/>
    <property type="match status" value="1"/>
</dbReference>
<dbReference type="CDD" id="cd07500">
    <property type="entry name" value="HAD_PSP"/>
    <property type="match status" value="1"/>
</dbReference>
<evidence type="ECO:0000256" key="2">
    <source>
        <dbReference type="ARBA" id="ARBA00005135"/>
    </source>
</evidence>
<keyword evidence="9" id="KW-0460">Magnesium</keyword>
<sequence>MESALTTSAGRPLSDAAPASASASADLPLAVGPAISTARFPSASSKSTSRRGSMALVLTIIAAKAKAPLSGDLVDRVRAALGPAADAADWLSPGEACDIGVAGERATILDAARRALAGAPVDLAVLPAENRRKKLLLADMDSTLIGQECIDELADVVGVGSHVAAITERAMRGEIAFEPALRERVSLLAGLSRNVVERVLAERITLNPGGRTLVQTMRKAGAHTALVSGGFTVFTGPIAERLGFHVNRANTLILDGEIFTGHVAEPILGREAKEATLRELAAELGIGLADVIAVGDGANDLGMVRAAGLGVAYHAKPALRAEADAAIDHGDLSALLFLQGYRRDEFAA</sequence>
<evidence type="ECO:0000256" key="4">
    <source>
        <dbReference type="ARBA" id="ARBA00012640"/>
    </source>
</evidence>
<keyword evidence="16" id="KW-1185">Reference proteome</keyword>
<keyword evidence="7" id="KW-0479">Metal-binding</keyword>
<dbReference type="GO" id="GO:0006564">
    <property type="term" value="P:L-serine biosynthetic process"/>
    <property type="evidence" value="ECO:0007669"/>
    <property type="project" value="UniProtKB-KW"/>
</dbReference>
<evidence type="ECO:0000256" key="11">
    <source>
        <dbReference type="ARBA" id="ARBA00031693"/>
    </source>
</evidence>
<evidence type="ECO:0000256" key="9">
    <source>
        <dbReference type="ARBA" id="ARBA00022842"/>
    </source>
</evidence>
<name>A0A964T8J4_9HYPH</name>
<evidence type="ECO:0000256" key="13">
    <source>
        <dbReference type="ARBA" id="ARBA00048523"/>
    </source>
</evidence>
<evidence type="ECO:0000313" key="15">
    <source>
        <dbReference type="EMBL" id="MYZ49832.1"/>
    </source>
</evidence>
<evidence type="ECO:0000256" key="7">
    <source>
        <dbReference type="ARBA" id="ARBA00022723"/>
    </source>
</evidence>
<dbReference type="AlphaFoldDB" id="A0A964T8J4"/>
<evidence type="ECO:0000256" key="8">
    <source>
        <dbReference type="ARBA" id="ARBA00022801"/>
    </source>
</evidence>
<dbReference type="GO" id="GO:0000287">
    <property type="term" value="F:magnesium ion binding"/>
    <property type="evidence" value="ECO:0007669"/>
    <property type="project" value="TreeGrafter"/>
</dbReference>
<evidence type="ECO:0000256" key="6">
    <source>
        <dbReference type="ARBA" id="ARBA00022605"/>
    </source>
</evidence>
<dbReference type="SFLD" id="SFLDG01136">
    <property type="entry name" value="C1.6:_Phosphoserine_Phosphatas"/>
    <property type="match status" value="1"/>
</dbReference>
<dbReference type="InterPro" id="IPR036412">
    <property type="entry name" value="HAD-like_sf"/>
</dbReference>
<reference evidence="15" key="1">
    <citation type="submission" date="2019-03" db="EMBL/GenBank/DDBJ databases">
        <title>Afifella sp. nov., isolated from activated sludge.</title>
        <authorList>
            <person name="Li Q."/>
            <person name="Liu Y."/>
        </authorList>
    </citation>
    <scope>NUCLEOTIDE SEQUENCE</scope>
    <source>
        <strain evidence="15">L72</strain>
    </source>
</reference>
<dbReference type="PANTHER" id="PTHR43344:SF2">
    <property type="entry name" value="PHOSPHOSERINE PHOSPHATASE"/>
    <property type="match status" value="1"/>
</dbReference>
<organism evidence="15 16">
    <name type="scientific">Propylenella binzhouense</name>
    <dbReference type="NCBI Taxonomy" id="2555902"/>
    <lineage>
        <taxon>Bacteria</taxon>
        <taxon>Pseudomonadati</taxon>
        <taxon>Pseudomonadota</taxon>
        <taxon>Alphaproteobacteria</taxon>
        <taxon>Hyphomicrobiales</taxon>
        <taxon>Propylenellaceae</taxon>
        <taxon>Propylenella</taxon>
    </lineage>
</organism>
<comment type="catalytic activity">
    <reaction evidence="13">
        <text>O-phospho-D-serine + H2O = D-serine + phosphate</text>
        <dbReference type="Rhea" id="RHEA:24873"/>
        <dbReference type="ChEBI" id="CHEBI:15377"/>
        <dbReference type="ChEBI" id="CHEBI:35247"/>
        <dbReference type="ChEBI" id="CHEBI:43474"/>
        <dbReference type="ChEBI" id="CHEBI:58680"/>
        <dbReference type="EC" id="3.1.3.3"/>
    </reaction>
</comment>
<protein>
    <recommendedName>
        <fullName evidence="5">Phosphoserine phosphatase</fullName>
        <ecNumber evidence="4">3.1.3.3</ecNumber>
    </recommendedName>
    <alternativeName>
        <fullName evidence="11">O-phosphoserine phosphohydrolase</fullName>
    </alternativeName>
</protein>
<dbReference type="EC" id="3.1.3.3" evidence="4"/>
<accession>A0A964T8J4</accession>
<dbReference type="SFLD" id="SFLDF00029">
    <property type="entry name" value="phosphoserine_phosphatase"/>
    <property type="match status" value="1"/>
</dbReference>
<comment type="catalytic activity">
    <reaction evidence="12">
        <text>O-phospho-L-serine + H2O = L-serine + phosphate</text>
        <dbReference type="Rhea" id="RHEA:21208"/>
        <dbReference type="ChEBI" id="CHEBI:15377"/>
        <dbReference type="ChEBI" id="CHEBI:33384"/>
        <dbReference type="ChEBI" id="CHEBI:43474"/>
        <dbReference type="ChEBI" id="CHEBI:57524"/>
        <dbReference type="EC" id="3.1.3.3"/>
    </reaction>
</comment>
<dbReference type="EMBL" id="SPKJ01000098">
    <property type="protein sequence ID" value="MYZ49832.1"/>
    <property type="molecule type" value="Genomic_DNA"/>
</dbReference>
<evidence type="ECO:0000256" key="5">
    <source>
        <dbReference type="ARBA" id="ARBA00015196"/>
    </source>
</evidence>
<dbReference type="NCBIfam" id="TIGR01488">
    <property type="entry name" value="HAD-SF-IB"/>
    <property type="match status" value="1"/>
</dbReference>
<dbReference type="GO" id="GO:0005737">
    <property type="term" value="C:cytoplasm"/>
    <property type="evidence" value="ECO:0007669"/>
    <property type="project" value="TreeGrafter"/>
</dbReference>
<dbReference type="GO" id="GO:0036424">
    <property type="term" value="F:L-phosphoserine phosphatase activity"/>
    <property type="evidence" value="ECO:0007669"/>
    <property type="project" value="InterPro"/>
</dbReference>
<feature type="active site" description="Proton donor" evidence="14">
    <location>
        <position position="141"/>
    </location>
</feature>
<dbReference type="SFLD" id="SFLDG01137">
    <property type="entry name" value="C1.6.1:_Phosphoserine_Phosphat"/>
    <property type="match status" value="1"/>
</dbReference>
<keyword evidence="10" id="KW-0718">Serine biosynthesis</keyword>
<dbReference type="NCBIfam" id="TIGR00338">
    <property type="entry name" value="serB"/>
    <property type="match status" value="1"/>
</dbReference>